<dbReference type="HOGENOM" id="CLU_146041_0_1_4"/>
<dbReference type="InterPro" id="IPR016924">
    <property type="entry name" value="UCP029543"/>
</dbReference>
<evidence type="ECO:0000313" key="3">
    <source>
        <dbReference type="Proteomes" id="UP000001693"/>
    </source>
</evidence>
<evidence type="ECO:0000313" key="2">
    <source>
        <dbReference type="EMBL" id="ACB33556.1"/>
    </source>
</evidence>
<dbReference type="Pfam" id="PF20332">
    <property type="entry name" value="DUF6627"/>
    <property type="match status" value="1"/>
</dbReference>
<accession>B1Y5G8</accession>
<dbReference type="Proteomes" id="UP000001693">
    <property type="component" value="Chromosome"/>
</dbReference>
<dbReference type="OrthoDB" id="7651521at2"/>
<dbReference type="NCBIfam" id="NF033919">
    <property type="entry name" value="PA2779_fam"/>
    <property type="match status" value="1"/>
</dbReference>
<dbReference type="STRING" id="395495.Lcho_1287"/>
<dbReference type="InterPro" id="IPR046735">
    <property type="entry name" value="PA2779-like"/>
</dbReference>
<name>B1Y5G8_LEPCP</name>
<feature type="transmembrane region" description="Helical" evidence="1">
    <location>
        <begin position="111"/>
        <end position="131"/>
    </location>
</feature>
<gene>
    <name evidence="2" type="ordered locus">Lcho_1287</name>
</gene>
<dbReference type="AlphaFoldDB" id="B1Y5G8"/>
<dbReference type="PIRSF" id="PIRSF029543">
    <property type="entry name" value="UCP029543"/>
    <property type="match status" value="1"/>
</dbReference>
<protein>
    <recommendedName>
        <fullName evidence="4">PA2779 family protein</fullName>
    </recommendedName>
</protein>
<sequence length="141" mass="14728" precursor="true">MNSSTRQSRAASVSRLSRAGRCLALSLALSVGWVGMASSVQAGMIGTQAVAEAGAAQQRLLDAFNRADVQQALVARGVDPAQAQLRIAALSDAQAEALLAEIDQAPAGADILGTIVFIFVLLLVTDILGFTKVYPFTRSIR</sequence>
<keyword evidence="1" id="KW-1133">Transmembrane helix</keyword>
<dbReference type="eggNOG" id="ENOG5032Z0E">
    <property type="taxonomic scope" value="Bacteria"/>
</dbReference>
<keyword evidence="1" id="KW-0472">Membrane</keyword>
<dbReference type="EMBL" id="CP001013">
    <property type="protein sequence ID" value="ACB33556.1"/>
    <property type="molecule type" value="Genomic_DNA"/>
</dbReference>
<proteinExistence type="predicted"/>
<organism evidence="2 3">
    <name type="scientific">Leptothrix cholodnii (strain ATCC 51168 / LMG 8142 / SP-6)</name>
    <name type="common">Leptothrix discophora (strain SP-6)</name>
    <dbReference type="NCBI Taxonomy" id="395495"/>
    <lineage>
        <taxon>Bacteria</taxon>
        <taxon>Pseudomonadati</taxon>
        <taxon>Pseudomonadota</taxon>
        <taxon>Betaproteobacteria</taxon>
        <taxon>Burkholderiales</taxon>
        <taxon>Sphaerotilaceae</taxon>
        <taxon>Leptothrix</taxon>
    </lineage>
</organism>
<dbReference type="KEGG" id="lch:Lcho_1287"/>
<dbReference type="RefSeq" id="WP_012346318.1">
    <property type="nucleotide sequence ID" value="NC_010524.1"/>
</dbReference>
<keyword evidence="1" id="KW-0812">Transmembrane</keyword>
<evidence type="ECO:0000256" key="1">
    <source>
        <dbReference type="SAM" id="Phobius"/>
    </source>
</evidence>
<evidence type="ECO:0008006" key="4">
    <source>
        <dbReference type="Google" id="ProtNLM"/>
    </source>
</evidence>
<keyword evidence="3" id="KW-1185">Reference proteome</keyword>
<reference evidence="2 3" key="1">
    <citation type="submission" date="2008-03" db="EMBL/GenBank/DDBJ databases">
        <title>Complete sequence of Leptothrix cholodnii SP-6.</title>
        <authorList>
            <consortium name="US DOE Joint Genome Institute"/>
            <person name="Copeland A."/>
            <person name="Lucas S."/>
            <person name="Lapidus A."/>
            <person name="Glavina del Rio T."/>
            <person name="Dalin E."/>
            <person name="Tice H."/>
            <person name="Bruce D."/>
            <person name="Goodwin L."/>
            <person name="Pitluck S."/>
            <person name="Chertkov O."/>
            <person name="Brettin T."/>
            <person name="Detter J.C."/>
            <person name="Han C."/>
            <person name="Kuske C.R."/>
            <person name="Schmutz J."/>
            <person name="Larimer F."/>
            <person name="Land M."/>
            <person name="Hauser L."/>
            <person name="Kyrpides N."/>
            <person name="Lykidis A."/>
            <person name="Emerson D."/>
            <person name="Richardson P."/>
        </authorList>
    </citation>
    <scope>NUCLEOTIDE SEQUENCE [LARGE SCALE GENOMIC DNA]</scope>
    <source>
        <strain evidence="3">ATCC 51168 / LMG 8142 / SP-6</strain>
    </source>
</reference>